<dbReference type="AlphaFoldDB" id="A0A916QEU9"/>
<evidence type="ECO:0000313" key="2">
    <source>
        <dbReference type="Proteomes" id="UP000654993"/>
    </source>
</evidence>
<proteinExistence type="predicted"/>
<protein>
    <submittedName>
        <fullName evidence="1">Uncharacterized protein</fullName>
    </submittedName>
</protein>
<sequence length="50" mass="5868">MALHIYCIKFLKSLKYTPKCADIVERESKKRKWLAITTMTSSIYNEISTL</sequence>
<organism evidence="1 2">
    <name type="scientific">Insulibacter thermoxylanivorax</name>
    <dbReference type="NCBI Taxonomy" id="2749268"/>
    <lineage>
        <taxon>Bacteria</taxon>
        <taxon>Bacillati</taxon>
        <taxon>Bacillota</taxon>
        <taxon>Bacilli</taxon>
        <taxon>Bacillales</taxon>
        <taxon>Paenibacillaceae</taxon>
        <taxon>Insulibacter</taxon>
    </lineage>
</organism>
<dbReference type="Proteomes" id="UP000654993">
    <property type="component" value="Unassembled WGS sequence"/>
</dbReference>
<accession>A0A916QEU9</accession>
<dbReference type="EMBL" id="BMAQ01000036">
    <property type="protein sequence ID" value="GFR39195.1"/>
    <property type="molecule type" value="Genomic_DNA"/>
</dbReference>
<keyword evidence="2" id="KW-1185">Reference proteome</keyword>
<reference evidence="1" key="2">
    <citation type="journal article" date="2021" name="Data Brief">
        <title>Draft genome sequence data of the facultative, thermophilic, xylanolytic bacterium Paenibacillus sp. strain DA-C8.</title>
        <authorList>
            <person name="Chhe C."/>
            <person name="Uke A."/>
            <person name="Baramee S."/>
            <person name="Ungkulpasvich U."/>
            <person name="Tachaapaikoon C."/>
            <person name="Pason P."/>
            <person name="Waeonukul R."/>
            <person name="Ratanakhanokchai K."/>
            <person name="Kosugi A."/>
        </authorList>
    </citation>
    <scope>NUCLEOTIDE SEQUENCE</scope>
    <source>
        <strain evidence="1">DA-C8</strain>
    </source>
</reference>
<evidence type="ECO:0000313" key="1">
    <source>
        <dbReference type="EMBL" id="GFR39195.1"/>
    </source>
</evidence>
<name>A0A916QEU9_9BACL</name>
<comment type="caution">
    <text evidence="1">The sequence shown here is derived from an EMBL/GenBank/DDBJ whole genome shotgun (WGS) entry which is preliminary data.</text>
</comment>
<reference evidence="1" key="1">
    <citation type="submission" date="2020-08" db="EMBL/GenBank/DDBJ databases">
        <authorList>
            <person name="Uke A."/>
            <person name="Chhe C."/>
            <person name="Baramee S."/>
            <person name="Kosugi A."/>
        </authorList>
    </citation>
    <scope>NUCLEOTIDE SEQUENCE</scope>
    <source>
        <strain evidence="1">DA-C8</strain>
    </source>
</reference>
<gene>
    <name evidence="1" type="ORF">PRECH8_24910</name>
</gene>